<dbReference type="GO" id="GO:0051496">
    <property type="term" value="P:positive regulation of stress fiber assembly"/>
    <property type="evidence" value="ECO:0007669"/>
    <property type="project" value="TreeGrafter"/>
</dbReference>
<feature type="region of interest" description="Disordered" evidence="4">
    <location>
        <begin position="291"/>
        <end position="316"/>
    </location>
</feature>
<sequence>MYHDDNSDMACKVPYYYSELKKGAAVEAEKNNLNKVENPYEKGRGFDNPLLAIEPDVSTCDIPEKVTTFQKKKKKKKTLATPVYRRSNSLITNGLRMSPRTNYARKEVVSAGEGTTNVVRKDSEQCHKRRSSEPNIYEEIPEQLHEDSSHYSGSVKGFAVKPRWPQTTRPRDGDRSSAYSSKVVLDEVEKVQQRHAQILENLNLDVEAMLMPEDAVCSEELCAEACKPTEHATHAATLEAKASHVLSPGTPPLYFASSRWQGGAGTLPKPATASLGRRVMNEYILQQSDFCPGGSKTTGGHGQKSAQRLNEPTYAGKSNEEPLYMLYDDTHRQQCTSRGLPTPEDNIYEEVDLHQINQTDEDFGDTVSFLDSEVGIDQSASSASEEVEEETGAAKLAARFIGKKKKSSKKGKENEGITGGFTRWFSTRKKEYELEKCVNKINRHSQVLYADEDGYVDVKIPKKQRPPLSLPPMPPGLSPEKMKRRYIIGSIVDSENSYVNSLQRLIRDYKHPLEDSTPPIVSSNKISIMFHRVEQILQCHNIFGIALIQCVRQWDQEEKIGDVFVASFSKVMVSDIYSDFINNFSLAMETAKQASKNKSAFADFLKVKQINSPDRLSFFGLMVKPVQRFPQFILMLQDLLKETPPGHHDRMSLQMALTQLESLAETLNERKREAEQHHAVREVLKHLGKFSFKSSTDRDHFLLRQDDVIQLQLDQNGLVVKSKERRLFLLNDLLVSVAVTPRSNDGILNGERLNLKWAVPLQDVEVHDDIAVSTKNLISSSRTKNFGSRSLERNSDATCDKTLYDELRDFVHDKDIISRIEALVSSLRGSYASLSVDILQSISASIQDSVRQKCEEISLLDSCCLQLAVPVRSRSNKESICFQMSNPSVKRDWTTDLRLAKLALDPNNTPAWDIPEQEKRPSSKMPLFVKTFPVFQTSCSSEVKCGCHYIVNSCSVPQQYLWLCSCDGVNSHLVVMAVHLTHLRQVAEYHLSETKIIAIEAVPGMQMEKGCPDPESSSTGLNSVSTVETVWMGTESRKVLILEGSCPEKWEEIGNTVVPASILQLKYHWDQVYIALSNGTVVIYQREGDGQWLLQDPTIVTLDKEPVTCLLPLGLTVYCASGSKVWVIDSITAEVQRSYSIQHDNEGQAFLLAHSGTGLWIALKNSATICLYHTETFRHLQDINIAANVNRILAGKDKDKSPHTIFVTSLVASKGLLWVGTNVGILLTVPLPRLEGVPIITGRVSLAFHAHQGPVQLLLSLQPKALSLPALSSPVTRRPASADGDEESLVSPRTRVIKQISDSVLPSSMSNKKISGPKSNLSDIHASGAKTLPRGMSLCPHISPQSSIEESNDVYGLYADLMNVQDYEKDSQEKLYERLNHSDPELVHFHLNTLDRRVQQKSGRPRSWDLSTMAVSEDSDSSAAYDTTSTATSTATTEISMPSPESTCDEVHSPVKKISDESRSLPTHVTLGRTVYKSAPKTVADSTQKTVLMLTGGCGYTNWRKLEKDNDSKLCLDAHVMIWEVKL</sequence>
<feature type="domain" description="DH" evidence="5">
    <location>
        <begin position="483"/>
        <end position="670"/>
    </location>
</feature>
<feature type="compositionally biased region" description="Low complexity" evidence="4">
    <location>
        <begin position="1421"/>
        <end position="1437"/>
    </location>
</feature>
<dbReference type="GO" id="GO:0005737">
    <property type="term" value="C:cytoplasm"/>
    <property type="evidence" value="ECO:0007669"/>
    <property type="project" value="UniProtKB-ARBA"/>
</dbReference>
<name>A0AAV4WRU7_9ARAC</name>
<dbReference type="PANTHER" id="PTHR12877:SF7">
    <property type="entry name" value="RHO GUANINE NUCLEOTIDE EXCHANGE FACTOR 10-LIKE PROTEIN"/>
    <property type="match status" value="1"/>
</dbReference>
<keyword evidence="3" id="KW-0175">Coiled coil</keyword>
<dbReference type="EMBL" id="BPLQ01014999">
    <property type="protein sequence ID" value="GIY85013.1"/>
    <property type="molecule type" value="Genomic_DNA"/>
</dbReference>
<dbReference type="InterPro" id="IPR035899">
    <property type="entry name" value="DBL_dom_sf"/>
</dbReference>
<dbReference type="SUPFAM" id="SSF50978">
    <property type="entry name" value="WD40 repeat-like"/>
    <property type="match status" value="1"/>
</dbReference>
<proteinExistence type="predicted"/>
<reference evidence="6 7" key="1">
    <citation type="submission" date="2021-06" db="EMBL/GenBank/DDBJ databases">
        <title>Caerostris darwini draft genome.</title>
        <authorList>
            <person name="Kono N."/>
            <person name="Arakawa K."/>
        </authorList>
    </citation>
    <scope>NUCLEOTIDE SEQUENCE [LARGE SCALE GENOMIC DNA]</scope>
</reference>
<dbReference type="FunFam" id="1.20.900.10:FF:000003">
    <property type="entry name" value="Rho guanine nucleotide exchange factor 10 like"/>
    <property type="match status" value="1"/>
</dbReference>
<feature type="region of interest" description="Disordered" evidence="4">
    <location>
        <begin position="145"/>
        <end position="178"/>
    </location>
</feature>
<dbReference type="PANTHER" id="PTHR12877">
    <property type="entry name" value="RHO GUANINE NUCLEOTIDE EXCHANGE FACTOR"/>
    <property type="match status" value="1"/>
</dbReference>
<evidence type="ECO:0000259" key="5">
    <source>
        <dbReference type="PROSITE" id="PS50010"/>
    </source>
</evidence>
<dbReference type="SUPFAM" id="SSF50729">
    <property type="entry name" value="PH domain-like"/>
    <property type="match status" value="1"/>
</dbReference>
<keyword evidence="1" id="KW-0597">Phosphoprotein</keyword>
<gene>
    <name evidence="6" type="primary">ARHGEF10</name>
    <name evidence="6" type="ORF">CDAR_44913</name>
</gene>
<evidence type="ECO:0000256" key="1">
    <source>
        <dbReference type="ARBA" id="ARBA00022553"/>
    </source>
</evidence>
<dbReference type="Proteomes" id="UP001054837">
    <property type="component" value="Unassembled WGS sequence"/>
</dbReference>
<dbReference type="InterPro" id="IPR039919">
    <property type="entry name" value="ARHGEF10/ARHGEF17"/>
</dbReference>
<dbReference type="Gene3D" id="1.20.900.10">
    <property type="entry name" value="Dbl homology (DH) domain"/>
    <property type="match status" value="1"/>
</dbReference>
<keyword evidence="2" id="KW-0344">Guanine-nucleotide releasing factor</keyword>
<feature type="region of interest" description="Disordered" evidence="4">
    <location>
        <begin position="1419"/>
        <end position="1449"/>
    </location>
</feature>
<evidence type="ECO:0000256" key="4">
    <source>
        <dbReference type="SAM" id="MobiDB-lite"/>
    </source>
</evidence>
<feature type="coiled-coil region" evidence="3">
    <location>
        <begin position="650"/>
        <end position="677"/>
    </location>
</feature>
<dbReference type="CDD" id="cd00160">
    <property type="entry name" value="RhoGEF"/>
    <property type="match status" value="1"/>
</dbReference>
<keyword evidence="7" id="KW-1185">Reference proteome</keyword>
<feature type="region of interest" description="Disordered" evidence="4">
    <location>
        <begin position="1272"/>
        <end position="1291"/>
    </location>
</feature>
<evidence type="ECO:0000256" key="2">
    <source>
        <dbReference type="ARBA" id="ARBA00022658"/>
    </source>
</evidence>
<dbReference type="SMART" id="SM00325">
    <property type="entry name" value="RhoGEF"/>
    <property type="match status" value="1"/>
</dbReference>
<dbReference type="GO" id="GO:0005085">
    <property type="term" value="F:guanyl-nucleotide exchange factor activity"/>
    <property type="evidence" value="ECO:0007669"/>
    <property type="project" value="UniProtKB-KW"/>
</dbReference>
<dbReference type="PROSITE" id="PS50010">
    <property type="entry name" value="DH_2"/>
    <property type="match status" value="1"/>
</dbReference>
<dbReference type="Pfam" id="PF00621">
    <property type="entry name" value="RhoGEF"/>
    <property type="match status" value="1"/>
</dbReference>
<evidence type="ECO:0000313" key="6">
    <source>
        <dbReference type="EMBL" id="GIY85013.1"/>
    </source>
</evidence>
<protein>
    <submittedName>
        <fullName evidence="6">Rho guanine nucleotide exchange factor 10</fullName>
    </submittedName>
</protein>
<dbReference type="InterPro" id="IPR000219">
    <property type="entry name" value="DH_dom"/>
</dbReference>
<organism evidence="6 7">
    <name type="scientific">Caerostris darwini</name>
    <dbReference type="NCBI Taxonomy" id="1538125"/>
    <lineage>
        <taxon>Eukaryota</taxon>
        <taxon>Metazoa</taxon>
        <taxon>Ecdysozoa</taxon>
        <taxon>Arthropoda</taxon>
        <taxon>Chelicerata</taxon>
        <taxon>Arachnida</taxon>
        <taxon>Araneae</taxon>
        <taxon>Araneomorphae</taxon>
        <taxon>Entelegynae</taxon>
        <taxon>Araneoidea</taxon>
        <taxon>Araneidae</taxon>
        <taxon>Caerostris</taxon>
    </lineage>
</organism>
<dbReference type="Pfam" id="PF19057">
    <property type="entry name" value="PH_19"/>
    <property type="match status" value="1"/>
</dbReference>
<dbReference type="SUPFAM" id="SSF48065">
    <property type="entry name" value="DBL homology domain (DH-domain)"/>
    <property type="match status" value="1"/>
</dbReference>
<comment type="caution">
    <text evidence="6">The sequence shown here is derived from an EMBL/GenBank/DDBJ whole genome shotgun (WGS) entry which is preliminary data.</text>
</comment>
<evidence type="ECO:0000256" key="3">
    <source>
        <dbReference type="SAM" id="Coils"/>
    </source>
</evidence>
<dbReference type="GO" id="GO:0030036">
    <property type="term" value="P:actin cytoskeleton organization"/>
    <property type="evidence" value="ECO:0007669"/>
    <property type="project" value="TreeGrafter"/>
</dbReference>
<dbReference type="InterPro" id="IPR036322">
    <property type="entry name" value="WD40_repeat_dom_sf"/>
</dbReference>
<dbReference type="Pfam" id="PF19056">
    <property type="entry name" value="WD40_2"/>
    <property type="match status" value="1"/>
</dbReference>
<evidence type="ECO:0000313" key="7">
    <source>
        <dbReference type="Proteomes" id="UP001054837"/>
    </source>
</evidence>
<accession>A0AAV4WRU7</accession>